<gene>
    <name evidence="1" type="ORF">U0C82_06425</name>
</gene>
<dbReference type="Gene3D" id="3.30.70.100">
    <property type="match status" value="2"/>
</dbReference>
<dbReference type="SUPFAM" id="SSF54909">
    <property type="entry name" value="Dimeric alpha+beta barrel"/>
    <property type="match status" value="2"/>
</dbReference>
<keyword evidence="2" id="KW-1185">Reference proteome</keyword>
<dbReference type="RefSeq" id="WP_322186251.1">
    <property type="nucleotide sequence ID" value="NZ_JAXLPB010000002.1"/>
</dbReference>
<reference evidence="1 2" key="1">
    <citation type="submission" date="2023-12" db="EMBL/GenBank/DDBJ databases">
        <title>Description of Novel Strain Fulvimarina sp. 2208YS6-2-32 isolated from Uroteuthis (Photololigo) edulis.</title>
        <authorList>
            <person name="Park J.-S."/>
        </authorList>
    </citation>
    <scope>NUCLEOTIDE SEQUENCE [LARGE SCALE GENOMIC DNA]</scope>
    <source>
        <strain evidence="1 2">2208YS6-2-32</strain>
    </source>
</reference>
<comment type="caution">
    <text evidence="1">The sequence shown here is derived from an EMBL/GenBank/DDBJ whole genome shotgun (WGS) entry which is preliminary data.</text>
</comment>
<accession>A0ABU5I070</accession>
<evidence type="ECO:0000313" key="2">
    <source>
        <dbReference type="Proteomes" id="UP001294412"/>
    </source>
</evidence>
<sequence length="238" mass="25989">MSYVTGCVLPVEAERRARFVDQARKAAPLIREFGASCVVDALGDDVPKGKITDFYRSVAARDGEILGFGWIEWPDSAARDAGESRMMADPRMDVSDMAFDARRMIHGGFEMVVDEGPAGPFGYVDGFVLAVPSENREGFIAHCLAAAPLFLRHGATRHVECWGVDVPAGQVTDFQRAVAAEPGETVCFSWIEWPDKAARDAGQKAVFAEMDTAMADNPMPFDGRRMIYGGFDVVSREA</sequence>
<organism evidence="1 2">
    <name type="scientific">Fulvimarina uroteuthidis</name>
    <dbReference type="NCBI Taxonomy" id="3098149"/>
    <lineage>
        <taxon>Bacteria</taxon>
        <taxon>Pseudomonadati</taxon>
        <taxon>Pseudomonadota</taxon>
        <taxon>Alphaproteobacteria</taxon>
        <taxon>Hyphomicrobiales</taxon>
        <taxon>Aurantimonadaceae</taxon>
        <taxon>Fulvimarina</taxon>
    </lineage>
</organism>
<dbReference type="InterPro" id="IPR009874">
    <property type="entry name" value="DUF1428"/>
</dbReference>
<dbReference type="InterPro" id="IPR011008">
    <property type="entry name" value="Dimeric_a/b-barrel"/>
</dbReference>
<proteinExistence type="predicted"/>
<evidence type="ECO:0000313" key="1">
    <source>
        <dbReference type="EMBL" id="MDY8108779.1"/>
    </source>
</evidence>
<protein>
    <submittedName>
        <fullName evidence="1">DUF1428 domain-containing protein</fullName>
    </submittedName>
</protein>
<dbReference type="Proteomes" id="UP001294412">
    <property type="component" value="Unassembled WGS sequence"/>
</dbReference>
<dbReference type="Pfam" id="PF07237">
    <property type="entry name" value="DUF1428"/>
    <property type="match status" value="2"/>
</dbReference>
<name>A0ABU5I070_9HYPH</name>
<dbReference type="EMBL" id="JAXLPB010000002">
    <property type="protein sequence ID" value="MDY8108779.1"/>
    <property type="molecule type" value="Genomic_DNA"/>
</dbReference>